<dbReference type="Gene3D" id="3.40.1580.10">
    <property type="entry name" value="SMI1/KNR4-like"/>
    <property type="match status" value="1"/>
</dbReference>
<dbReference type="SMART" id="SM00860">
    <property type="entry name" value="SMI1_KNR4"/>
    <property type="match status" value="1"/>
</dbReference>
<dbReference type="KEGG" id="pabs:JIR001_11740"/>
<evidence type="ECO:0000313" key="3">
    <source>
        <dbReference type="Proteomes" id="UP000677436"/>
    </source>
</evidence>
<reference evidence="2" key="1">
    <citation type="journal article" date="2013" name="Int. J. Syst. Evol. Microbiol.">
        <title>Polycladomyces abyssicola gen. nov., sp. nov., a thermophilic filamentous bacterium isolated from hemipelagic sediment.</title>
        <authorList>
            <person name="Tsubouchi T."/>
            <person name="Shimane Y."/>
            <person name="Mori K."/>
            <person name="Usui K."/>
            <person name="Hiraki T."/>
            <person name="Tame A."/>
            <person name="Uematsu K."/>
            <person name="Maruyama T."/>
            <person name="Hatada Y."/>
        </authorList>
    </citation>
    <scope>NUCLEOTIDE SEQUENCE</scope>
    <source>
        <strain evidence="2">JIR-001</strain>
    </source>
</reference>
<dbReference type="Proteomes" id="UP000677436">
    <property type="component" value="Chromosome"/>
</dbReference>
<dbReference type="InterPro" id="IPR037883">
    <property type="entry name" value="Knr4/Smi1-like_sf"/>
</dbReference>
<sequence length="151" mass="17993">MTRWRYTHQPVDVEVIKEIERQLGITFPDDYIEFSRNHHGGTTEDNVIKLDDGGELVFGWLFCFDEDKYINILEVNNDLREEHGIPKEIIAFADSPFGDYYCFDYRESRENLKIVFYDHELDPQEEPEAIEYICDSFTDFLSRLSPYEDDE</sequence>
<evidence type="ECO:0000313" key="2">
    <source>
        <dbReference type="EMBL" id="BCU81391.1"/>
    </source>
</evidence>
<dbReference type="EMBL" id="AP024601">
    <property type="protein sequence ID" value="BCU81391.1"/>
    <property type="molecule type" value="Genomic_DNA"/>
</dbReference>
<name>A0A8D5ZNH5_9BACL</name>
<protein>
    <submittedName>
        <fullName evidence="2">SMI1/KNR4 family protein</fullName>
    </submittedName>
</protein>
<evidence type="ECO:0000259" key="1">
    <source>
        <dbReference type="SMART" id="SM00860"/>
    </source>
</evidence>
<gene>
    <name evidence="2" type="ORF">JIR001_11740</name>
</gene>
<dbReference type="AlphaFoldDB" id="A0A8D5ZNH5"/>
<dbReference type="SUPFAM" id="SSF160631">
    <property type="entry name" value="SMI1/KNR4-like"/>
    <property type="match status" value="1"/>
</dbReference>
<proteinExistence type="predicted"/>
<organism evidence="2 3">
    <name type="scientific">Polycladomyces abyssicola</name>
    <dbReference type="NCBI Taxonomy" id="1125966"/>
    <lineage>
        <taxon>Bacteria</taxon>
        <taxon>Bacillati</taxon>
        <taxon>Bacillota</taxon>
        <taxon>Bacilli</taxon>
        <taxon>Bacillales</taxon>
        <taxon>Thermoactinomycetaceae</taxon>
        <taxon>Polycladomyces</taxon>
    </lineage>
</organism>
<dbReference type="InterPro" id="IPR018958">
    <property type="entry name" value="Knr4/Smi1-like_dom"/>
</dbReference>
<feature type="domain" description="Knr4/Smi1-like" evidence="1">
    <location>
        <begin position="10"/>
        <end position="143"/>
    </location>
</feature>
<dbReference type="Pfam" id="PF09346">
    <property type="entry name" value="SMI1_KNR4"/>
    <property type="match status" value="1"/>
</dbReference>
<reference evidence="2" key="2">
    <citation type="journal article" date="2021" name="Microbiol. Resour. Announc.">
        <title>Complete Genome Sequence of Polycladomyces abyssicola JIR-001T, Isolated from Hemipelagic Sediment in Deep Seawater.</title>
        <authorList>
            <person name="Tsubouchi T."/>
            <person name="Kaneko Y."/>
        </authorList>
    </citation>
    <scope>NUCLEOTIDE SEQUENCE</scope>
    <source>
        <strain evidence="2">JIR-001</strain>
    </source>
</reference>
<dbReference type="RefSeq" id="WP_212774628.1">
    <property type="nucleotide sequence ID" value="NZ_AP024601.1"/>
</dbReference>
<keyword evidence="3" id="KW-1185">Reference proteome</keyword>
<accession>A0A8D5ZNH5</accession>